<name>A0A1Y5WUI2_KIBAR</name>
<evidence type="ECO:0000256" key="5">
    <source>
        <dbReference type="ARBA" id="ARBA00023014"/>
    </source>
</evidence>
<dbReference type="Gene3D" id="3.10.20.30">
    <property type="match status" value="1"/>
</dbReference>
<comment type="pathway">
    <text evidence="6">Alkaloid degradation; nicotine degradation.</text>
</comment>
<dbReference type="InterPro" id="IPR012675">
    <property type="entry name" value="Beta-grasp_dom_sf"/>
</dbReference>
<keyword evidence="9" id="KW-1185">Reference proteome</keyword>
<reference evidence="8 9" key="1">
    <citation type="submission" date="2017-04" db="EMBL/GenBank/DDBJ databases">
        <authorList>
            <person name="Afonso C.L."/>
            <person name="Miller P.J."/>
            <person name="Scott M.A."/>
            <person name="Spackman E."/>
            <person name="Goraichik I."/>
            <person name="Dimitrov K.M."/>
            <person name="Suarez D.L."/>
            <person name="Swayne D.E."/>
        </authorList>
    </citation>
    <scope>NUCLEOTIDE SEQUENCE [LARGE SCALE GENOMIC DNA]</scope>
    <source>
        <strain evidence="8 9">DSM 43828</strain>
    </source>
</reference>
<dbReference type="OrthoDB" id="4214209at2"/>
<keyword evidence="5" id="KW-0411">Iron-sulfur</keyword>
<dbReference type="Pfam" id="PF01799">
    <property type="entry name" value="Fer2_2"/>
    <property type="match status" value="1"/>
</dbReference>
<dbReference type="PROSITE" id="PS00197">
    <property type="entry name" value="2FE2S_FER_1"/>
    <property type="match status" value="1"/>
</dbReference>
<evidence type="ECO:0000256" key="3">
    <source>
        <dbReference type="ARBA" id="ARBA00023002"/>
    </source>
</evidence>
<dbReference type="InterPro" id="IPR051452">
    <property type="entry name" value="Diverse_Oxidoreductases"/>
</dbReference>
<dbReference type="InterPro" id="IPR001041">
    <property type="entry name" value="2Fe-2S_ferredoxin-type"/>
</dbReference>
<protein>
    <submittedName>
        <fullName evidence="8">Carbon-monoxide dehydrogenase small subunit</fullName>
    </submittedName>
</protein>
<dbReference type="InterPro" id="IPR002888">
    <property type="entry name" value="2Fe-2S-bd"/>
</dbReference>
<dbReference type="SUPFAM" id="SSF47741">
    <property type="entry name" value="CO dehydrogenase ISP C-domain like"/>
    <property type="match status" value="1"/>
</dbReference>
<dbReference type="GO" id="GO:0016491">
    <property type="term" value="F:oxidoreductase activity"/>
    <property type="evidence" value="ECO:0007669"/>
    <property type="project" value="UniProtKB-KW"/>
</dbReference>
<dbReference type="Pfam" id="PF00111">
    <property type="entry name" value="Fer2"/>
    <property type="match status" value="1"/>
</dbReference>
<accession>A0A1Y5WUI2</accession>
<evidence type="ECO:0000259" key="7">
    <source>
        <dbReference type="PROSITE" id="PS51085"/>
    </source>
</evidence>
<keyword evidence="3" id="KW-0560">Oxidoreductase</keyword>
<dbReference type="FunFam" id="3.10.20.30:FF:000020">
    <property type="entry name" value="Xanthine dehydrogenase iron-sulfur subunit"/>
    <property type="match status" value="1"/>
</dbReference>
<evidence type="ECO:0000313" key="9">
    <source>
        <dbReference type="Proteomes" id="UP000192674"/>
    </source>
</evidence>
<dbReference type="SUPFAM" id="SSF54292">
    <property type="entry name" value="2Fe-2S ferredoxin-like"/>
    <property type="match status" value="1"/>
</dbReference>
<dbReference type="PROSITE" id="PS51085">
    <property type="entry name" value="2FE2S_FER_2"/>
    <property type="match status" value="1"/>
</dbReference>
<feature type="domain" description="2Fe-2S ferredoxin-type" evidence="7">
    <location>
        <begin position="2"/>
        <end position="78"/>
    </location>
</feature>
<dbReference type="PANTHER" id="PTHR44379:SF5">
    <property type="entry name" value="OXIDOREDUCTASE WITH IRON-SULFUR SUBUNIT"/>
    <property type="match status" value="1"/>
</dbReference>
<dbReference type="InterPro" id="IPR036884">
    <property type="entry name" value="2Fe-2S-bd_dom_sf"/>
</dbReference>
<evidence type="ECO:0000256" key="4">
    <source>
        <dbReference type="ARBA" id="ARBA00023004"/>
    </source>
</evidence>
<dbReference type="PANTHER" id="PTHR44379">
    <property type="entry name" value="OXIDOREDUCTASE WITH IRON-SULFUR SUBUNIT"/>
    <property type="match status" value="1"/>
</dbReference>
<evidence type="ECO:0000256" key="6">
    <source>
        <dbReference type="ARBA" id="ARBA00060707"/>
    </source>
</evidence>
<gene>
    <name evidence="8" type="ORF">SAMN05661093_00018</name>
</gene>
<proteinExistence type="predicted"/>
<dbReference type="GO" id="GO:0046872">
    <property type="term" value="F:metal ion binding"/>
    <property type="evidence" value="ECO:0007669"/>
    <property type="project" value="UniProtKB-KW"/>
</dbReference>
<keyword evidence="1" id="KW-0001">2Fe-2S</keyword>
<dbReference type="Gene3D" id="1.10.150.120">
    <property type="entry name" value="[2Fe-2S]-binding domain"/>
    <property type="match status" value="1"/>
</dbReference>
<dbReference type="AlphaFoldDB" id="A0A1Y5WUI2"/>
<dbReference type="GO" id="GO:0051537">
    <property type="term" value="F:2 iron, 2 sulfur cluster binding"/>
    <property type="evidence" value="ECO:0007669"/>
    <property type="project" value="UniProtKB-KW"/>
</dbReference>
<dbReference type="RefSeq" id="WP_033391114.1">
    <property type="nucleotide sequence ID" value="NZ_FWXV01000001.1"/>
</dbReference>
<keyword evidence="4" id="KW-0408">Iron</keyword>
<organism evidence="8 9">
    <name type="scientific">Kibdelosporangium aridum</name>
    <dbReference type="NCBI Taxonomy" id="2030"/>
    <lineage>
        <taxon>Bacteria</taxon>
        <taxon>Bacillati</taxon>
        <taxon>Actinomycetota</taxon>
        <taxon>Actinomycetes</taxon>
        <taxon>Pseudonocardiales</taxon>
        <taxon>Pseudonocardiaceae</taxon>
        <taxon>Kibdelosporangium</taxon>
    </lineage>
</organism>
<evidence type="ECO:0000256" key="2">
    <source>
        <dbReference type="ARBA" id="ARBA00022723"/>
    </source>
</evidence>
<dbReference type="CDD" id="cd00207">
    <property type="entry name" value="fer2"/>
    <property type="match status" value="1"/>
</dbReference>
<dbReference type="Proteomes" id="UP000192674">
    <property type="component" value="Unassembled WGS sequence"/>
</dbReference>
<dbReference type="InterPro" id="IPR036010">
    <property type="entry name" value="2Fe-2S_ferredoxin-like_sf"/>
</dbReference>
<dbReference type="EMBL" id="FWXV01000001">
    <property type="protein sequence ID" value="SMC47199.1"/>
    <property type="molecule type" value="Genomic_DNA"/>
</dbReference>
<sequence length="153" mass="16305">MKQITLTVNGTPHRVTVDDSTLLLDALREQVGCFSVREGCGVGACGACTVLADGMSVSSCLALALRYEGAEITTVEGLGENDHVVNAFVDCDAAQCGYCIPGFVLMSHELLRENPKPTEEQITDHLEGNICRCGTYPEIRKAVATAADRKVGE</sequence>
<evidence type="ECO:0000313" key="8">
    <source>
        <dbReference type="EMBL" id="SMC47199.1"/>
    </source>
</evidence>
<dbReference type="InterPro" id="IPR006058">
    <property type="entry name" value="2Fe2S_fd_BS"/>
</dbReference>
<keyword evidence="2" id="KW-0479">Metal-binding</keyword>
<evidence type="ECO:0000256" key="1">
    <source>
        <dbReference type="ARBA" id="ARBA00022714"/>
    </source>
</evidence>